<dbReference type="PRINTS" id="PR01038">
    <property type="entry name" value="TRNASYNTHARG"/>
</dbReference>
<keyword evidence="14" id="KW-1185">Reference proteome</keyword>
<dbReference type="InterPro" id="IPR001412">
    <property type="entry name" value="aa-tRNA-synth_I_CS"/>
</dbReference>
<dbReference type="SUPFAM" id="SSF47323">
    <property type="entry name" value="Anticodon-binding domain of a subclass of class I aminoacyl-tRNA synthetases"/>
    <property type="match status" value="1"/>
</dbReference>
<dbReference type="Pfam" id="PF00750">
    <property type="entry name" value="tRNA-synt_1d"/>
    <property type="match status" value="1"/>
</dbReference>
<keyword evidence="6 9" id="KW-0648">Protein biosynthesis</keyword>
<evidence type="ECO:0000256" key="5">
    <source>
        <dbReference type="ARBA" id="ARBA00022840"/>
    </source>
</evidence>
<dbReference type="PANTHER" id="PTHR11956">
    <property type="entry name" value="ARGINYL-TRNA SYNTHETASE"/>
    <property type="match status" value="1"/>
</dbReference>
<evidence type="ECO:0000313" key="14">
    <source>
        <dbReference type="Proteomes" id="UP000798808"/>
    </source>
</evidence>
<keyword evidence="4 9" id="KW-0547">Nucleotide-binding</keyword>
<evidence type="ECO:0000256" key="8">
    <source>
        <dbReference type="ARBA" id="ARBA00049339"/>
    </source>
</evidence>
<dbReference type="SMART" id="SM01016">
    <property type="entry name" value="Arg_tRNA_synt_N"/>
    <property type="match status" value="1"/>
</dbReference>
<dbReference type="InterPro" id="IPR008909">
    <property type="entry name" value="DALR_anticod-bd"/>
</dbReference>
<proteinExistence type="inferred from homology"/>
<evidence type="ECO:0000256" key="7">
    <source>
        <dbReference type="ARBA" id="ARBA00023146"/>
    </source>
</evidence>
<keyword evidence="5 9" id="KW-0067">ATP-binding</keyword>
<dbReference type="Proteomes" id="UP000798808">
    <property type="component" value="Unassembled WGS sequence"/>
</dbReference>
<organism evidence="13 14">
    <name type="scientific">Fulvivirga kasyanovii</name>
    <dbReference type="NCBI Taxonomy" id="396812"/>
    <lineage>
        <taxon>Bacteria</taxon>
        <taxon>Pseudomonadati</taxon>
        <taxon>Bacteroidota</taxon>
        <taxon>Cytophagia</taxon>
        <taxon>Cytophagales</taxon>
        <taxon>Fulvivirgaceae</taxon>
        <taxon>Fulvivirga</taxon>
    </lineage>
</organism>
<evidence type="ECO:0000256" key="2">
    <source>
        <dbReference type="ARBA" id="ARBA00022490"/>
    </source>
</evidence>
<evidence type="ECO:0000256" key="9">
    <source>
        <dbReference type="HAMAP-Rule" id="MF_00123"/>
    </source>
</evidence>
<evidence type="ECO:0000256" key="1">
    <source>
        <dbReference type="ARBA" id="ARBA00005594"/>
    </source>
</evidence>
<dbReference type="Pfam" id="PF03485">
    <property type="entry name" value="Arg_tRNA_synt_N"/>
    <property type="match status" value="1"/>
</dbReference>
<dbReference type="InterPro" id="IPR035684">
    <property type="entry name" value="ArgRS_core"/>
</dbReference>
<dbReference type="EC" id="6.1.1.19" evidence="9"/>
<dbReference type="HAMAP" id="MF_00123">
    <property type="entry name" value="Arg_tRNA_synth"/>
    <property type="match status" value="1"/>
</dbReference>
<evidence type="ECO:0000256" key="3">
    <source>
        <dbReference type="ARBA" id="ARBA00022598"/>
    </source>
</evidence>
<evidence type="ECO:0000256" key="10">
    <source>
        <dbReference type="RuleBase" id="RU363038"/>
    </source>
</evidence>
<evidence type="ECO:0000259" key="12">
    <source>
        <dbReference type="SMART" id="SM01016"/>
    </source>
</evidence>
<dbReference type="Gene3D" id="3.40.50.620">
    <property type="entry name" value="HUPs"/>
    <property type="match status" value="1"/>
</dbReference>
<comment type="subcellular location">
    <subcellularLocation>
        <location evidence="9">Cytoplasm</location>
    </subcellularLocation>
</comment>
<dbReference type="RefSeq" id="WP_155171652.1">
    <property type="nucleotide sequence ID" value="NZ_BAAAFL010000016.1"/>
</dbReference>
<gene>
    <name evidence="9" type="primary">argS</name>
    <name evidence="13" type="ORF">E1163_11110</name>
</gene>
<feature type="domain" description="DALR anticodon binding" evidence="11">
    <location>
        <begin position="477"/>
        <end position="597"/>
    </location>
</feature>
<dbReference type="Gene3D" id="1.10.730.10">
    <property type="entry name" value="Isoleucyl-tRNA Synthetase, Domain 1"/>
    <property type="match status" value="1"/>
</dbReference>
<evidence type="ECO:0000256" key="6">
    <source>
        <dbReference type="ARBA" id="ARBA00022917"/>
    </source>
</evidence>
<dbReference type="SUPFAM" id="SSF52374">
    <property type="entry name" value="Nucleotidylyl transferase"/>
    <property type="match status" value="1"/>
</dbReference>
<feature type="domain" description="Arginyl tRNA synthetase N-terminal" evidence="12">
    <location>
        <begin position="5"/>
        <end position="88"/>
    </location>
</feature>
<sequence length="597" mass="68364">MNIEQTLQQDISKAFKELFQAELRPEEISLQPTRKEFEGSHTFVCFPYARLSKKNPEETGKTIGEYLKEHSEIVADFNVVKGFLNILLSDSTWVEVFTSILGTENYGSFPASGKEVMIEYSSPNTNKPLHLGHLRNNFLGWSVAEILKANGNKVHKVQIINDRGIHICKSMVAWLKFGNGEIPETAGKKGDKLVGDYYVKFDQEYKKQIAELTDQGMEKEQAEKEAPIMKEAQEMLLKWEQKEPETYALWQKMNGWVYSGFDVTYHQMGVDFDKLYYESETYLLGKDEVLKGVEEGIFFKKEDGSVWVDLTDEGLDQKLLLRADGTSVYMTQDIGTAILRFRDFPEIAKQIYTVGNEQEYHFKVLFIILDKLGYEWAKECYHLSYGMVDLPTGRMKSREGTVVDADDLMQEMIDTAREHTEELGKIEGFTEEQAAELYETLGVGALKYFLLKVDPKKRMLFDPNESIQFHGNTGPFIQYTHARISAILRKAGQLGINSTSKDIAGFDNLHPIEKSVIYLLNDYPNKVMEAGANYSPDIIAQYVYDLAKEYNRFYQEVSIFNEEDQQALKFRIAFSKVVAETINKAMGLLGINVPERM</sequence>
<dbReference type="EMBL" id="SMLW01000519">
    <property type="protein sequence ID" value="MTI25493.1"/>
    <property type="molecule type" value="Genomic_DNA"/>
</dbReference>
<name>A0ABW9RN13_9BACT</name>
<dbReference type="SMART" id="SM00836">
    <property type="entry name" value="DALR_1"/>
    <property type="match status" value="1"/>
</dbReference>
<protein>
    <recommendedName>
        <fullName evidence="9">Arginine--tRNA ligase</fullName>
        <ecNumber evidence="9">6.1.1.19</ecNumber>
    </recommendedName>
    <alternativeName>
        <fullName evidence="9">Arginyl-tRNA synthetase</fullName>
        <shortName evidence="9">ArgRS</shortName>
    </alternativeName>
</protein>
<reference evidence="13 14" key="1">
    <citation type="submission" date="2019-02" db="EMBL/GenBank/DDBJ databases">
        <authorList>
            <person name="Goldberg S.R."/>
            <person name="Haltli B.A."/>
            <person name="Correa H."/>
            <person name="Russell K.G."/>
        </authorList>
    </citation>
    <scope>NUCLEOTIDE SEQUENCE [LARGE SCALE GENOMIC DNA]</scope>
    <source>
        <strain evidence="13 14">JCM 16186</strain>
    </source>
</reference>
<dbReference type="GO" id="GO:0004814">
    <property type="term" value="F:arginine-tRNA ligase activity"/>
    <property type="evidence" value="ECO:0007669"/>
    <property type="project" value="UniProtKB-EC"/>
</dbReference>
<dbReference type="Pfam" id="PF05746">
    <property type="entry name" value="DALR_1"/>
    <property type="match status" value="1"/>
</dbReference>
<dbReference type="InterPro" id="IPR001278">
    <property type="entry name" value="Arg-tRNA-ligase"/>
</dbReference>
<dbReference type="InterPro" id="IPR005148">
    <property type="entry name" value="Arg-tRNA-synth_N"/>
</dbReference>
<dbReference type="SUPFAM" id="SSF55190">
    <property type="entry name" value="Arginyl-tRNA synthetase (ArgRS), N-terminal 'additional' domain"/>
    <property type="match status" value="1"/>
</dbReference>
<dbReference type="Gene3D" id="3.30.1360.70">
    <property type="entry name" value="Arginyl tRNA synthetase N-terminal domain"/>
    <property type="match status" value="1"/>
</dbReference>
<comment type="caution">
    <text evidence="13">The sequence shown here is derived from an EMBL/GenBank/DDBJ whole genome shotgun (WGS) entry which is preliminary data.</text>
</comment>
<keyword evidence="3 9" id="KW-0436">Ligase</keyword>
<keyword evidence="2 9" id="KW-0963">Cytoplasm</keyword>
<dbReference type="InterPro" id="IPR014729">
    <property type="entry name" value="Rossmann-like_a/b/a_fold"/>
</dbReference>
<evidence type="ECO:0000313" key="13">
    <source>
        <dbReference type="EMBL" id="MTI25493.1"/>
    </source>
</evidence>
<dbReference type="InterPro" id="IPR009080">
    <property type="entry name" value="tRNAsynth_Ia_anticodon-bd"/>
</dbReference>
<evidence type="ECO:0000259" key="11">
    <source>
        <dbReference type="SMART" id="SM00836"/>
    </source>
</evidence>
<dbReference type="NCBIfam" id="TIGR00456">
    <property type="entry name" value="argS"/>
    <property type="match status" value="1"/>
</dbReference>
<keyword evidence="7 9" id="KW-0030">Aminoacyl-tRNA synthetase</keyword>
<dbReference type="PANTHER" id="PTHR11956:SF5">
    <property type="entry name" value="ARGININE--TRNA LIGASE, CYTOPLASMIC"/>
    <property type="match status" value="1"/>
</dbReference>
<comment type="similarity">
    <text evidence="1 9 10">Belongs to the class-I aminoacyl-tRNA synthetase family.</text>
</comment>
<evidence type="ECO:0000256" key="4">
    <source>
        <dbReference type="ARBA" id="ARBA00022741"/>
    </source>
</evidence>
<dbReference type="InterPro" id="IPR036695">
    <property type="entry name" value="Arg-tRNA-synth_N_sf"/>
</dbReference>
<comment type="catalytic activity">
    <reaction evidence="8 9">
        <text>tRNA(Arg) + L-arginine + ATP = L-arginyl-tRNA(Arg) + AMP + diphosphate</text>
        <dbReference type="Rhea" id="RHEA:20301"/>
        <dbReference type="Rhea" id="RHEA-COMP:9658"/>
        <dbReference type="Rhea" id="RHEA-COMP:9673"/>
        <dbReference type="ChEBI" id="CHEBI:30616"/>
        <dbReference type="ChEBI" id="CHEBI:32682"/>
        <dbReference type="ChEBI" id="CHEBI:33019"/>
        <dbReference type="ChEBI" id="CHEBI:78442"/>
        <dbReference type="ChEBI" id="CHEBI:78513"/>
        <dbReference type="ChEBI" id="CHEBI:456215"/>
        <dbReference type="EC" id="6.1.1.19"/>
    </reaction>
</comment>
<comment type="subunit">
    <text evidence="9">Monomer.</text>
</comment>
<feature type="short sequence motif" description="'HIGH' region" evidence="9">
    <location>
        <begin position="123"/>
        <end position="133"/>
    </location>
</feature>
<accession>A0ABW9RN13</accession>
<dbReference type="PROSITE" id="PS00178">
    <property type="entry name" value="AA_TRNA_LIGASE_I"/>
    <property type="match status" value="1"/>
</dbReference>